<dbReference type="RefSeq" id="WP_244158054.1">
    <property type="nucleotide sequence ID" value="NZ_FNDG01000002.1"/>
</dbReference>
<keyword evidence="2" id="KW-0238">DNA-binding</keyword>
<dbReference type="STRING" id="29435.SAMN05216588_10273"/>
<dbReference type="InterPro" id="IPR036388">
    <property type="entry name" value="WH-like_DNA-bd_sf"/>
</dbReference>
<dbReference type="PANTHER" id="PTHR33204:SF39">
    <property type="entry name" value="TRANSCRIPTIONAL REGULATORY PROTEIN"/>
    <property type="match status" value="1"/>
</dbReference>
<dbReference type="EMBL" id="FNDG01000002">
    <property type="protein sequence ID" value="SDG99878.1"/>
    <property type="molecule type" value="Genomic_DNA"/>
</dbReference>
<sequence length="142" mass="15785">MSAQVTRRSPSPKLTETFQALEALGDHPLECPVRDVLDRIGDKWSTLLVAALAGGPRRFSALQRAIPDISKRMLTQTLRELERDGLLLRQVFPTKPPSVEYRLAPLGTSLLGPLGVLITWADEHHESIEEARQRFDAAAAHQ</sequence>
<reference evidence="5 6" key="1">
    <citation type="submission" date="2016-10" db="EMBL/GenBank/DDBJ databases">
        <authorList>
            <person name="de Groot N.N."/>
        </authorList>
    </citation>
    <scope>NUCLEOTIDE SEQUENCE [LARGE SCALE GENOMIC DNA]</scope>
    <source>
        <strain evidence="5 6">LMG 18387</strain>
    </source>
</reference>
<evidence type="ECO:0000256" key="3">
    <source>
        <dbReference type="ARBA" id="ARBA00023163"/>
    </source>
</evidence>
<dbReference type="PANTHER" id="PTHR33204">
    <property type="entry name" value="TRANSCRIPTIONAL REGULATOR, MARR FAMILY"/>
    <property type="match status" value="1"/>
</dbReference>
<dbReference type="Pfam" id="PF01638">
    <property type="entry name" value="HxlR"/>
    <property type="match status" value="1"/>
</dbReference>
<dbReference type="SUPFAM" id="SSF46785">
    <property type="entry name" value="Winged helix' DNA-binding domain"/>
    <property type="match status" value="1"/>
</dbReference>
<keyword evidence="3" id="KW-0804">Transcription</keyword>
<accession>A0A1G7YTP7</accession>
<evidence type="ECO:0000313" key="5">
    <source>
        <dbReference type="EMBL" id="SDG99878.1"/>
    </source>
</evidence>
<dbReference type="Gene3D" id="1.10.10.10">
    <property type="entry name" value="Winged helix-like DNA-binding domain superfamily/Winged helix DNA-binding domain"/>
    <property type="match status" value="1"/>
</dbReference>
<protein>
    <submittedName>
        <fullName evidence="5">Transcriptional regulator, HxlR family</fullName>
    </submittedName>
</protein>
<gene>
    <name evidence="5" type="ORF">SAMN05216588_10273</name>
</gene>
<evidence type="ECO:0000256" key="2">
    <source>
        <dbReference type="ARBA" id="ARBA00023125"/>
    </source>
</evidence>
<dbReference type="InterPro" id="IPR002577">
    <property type="entry name" value="HTH_HxlR"/>
</dbReference>
<evidence type="ECO:0000259" key="4">
    <source>
        <dbReference type="PROSITE" id="PS51118"/>
    </source>
</evidence>
<dbReference type="Proteomes" id="UP000198606">
    <property type="component" value="Unassembled WGS sequence"/>
</dbReference>
<proteinExistence type="predicted"/>
<dbReference type="AlphaFoldDB" id="A0A1G7YTP7"/>
<feature type="domain" description="HTH hxlR-type" evidence="4">
    <location>
        <begin position="31"/>
        <end position="129"/>
    </location>
</feature>
<keyword evidence="1" id="KW-0805">Transcription regulation</keyword>
<organism evidence="5 6">
    <name type="scientific">Phytopseudomonas flavescens</name>
    <dbReference type="NCBI Taxonomy" id="29435"/>
    <lineage>
        <taxon>Bacteria</taxon>
        <taxon>Pseudomonadati</taxon>
        <taxon>Pseudomonadota</taxon>
        <taxon>Gammaproteobacteria</taxon>
        <taxon>Pseudomonadales</taxon>
        <taxon>Pseudomonadaceae</taxon>
        <taxon>Phytopseudomonas</taxon>
    </lineage>
</organism>
<name>A0A1G7YTP7_9GAMM</name>
<dbReference type="GO" id="GO:0003677">
    <property type="term" value="F:DNA binding"/>
    <property type="evidence" value="ECO:0007669"/>
    <property type="project" value="UniProtKB-KW"/>
</dbReference>
<dbReference type="PROSITE" id="PS51118">
    <property type="entry name" value="HTH_HXLR"/>
    <property type="match status" value="1"/>
</dbReference>
<evidence type="ECO:0000313" key="6">
    <source>
        <dbReference type="Proteomes" id="UP000198606"/>
    </source>
</evidence>
<evidence type="ECO:0000256" key="1">
    <source>
        <dbReference type="ARBA" id="ARBA00023015"/>
    </source>
</evidence>
<dbReference type="InterPro" id="IPR036390">
    <property type="entry name" value="WH_DNA-bd_sf"/>
</dbReference>